<keyword evidence="2" id="KW-1185">Reference proteome</keyword>
<dbReference type="Proteomes" id="UP001632038">
    <property type="component" value="Unassembled WGS sequence"/>
</dbReference>
<dbReference type="EMBL" id="JAVIJP010000005">
    <property type="protein sequence ID" value="KAL3652359.1"/>
    <property type="molecule type" value="Genomic_DNA"/>
</dbReference>
<name>A0ABD3EGQ3_9LAMI</name>
<gene>
    <name evidence="1" type="ORF">CASFOL_002040</name>
</gene>
<dbReference type="AlphaFoldDB" id="A0ABD3EGQ3"/>
<evidence type="ECO:0000313" key="2">
    <source>
        <dbReference type="Proteomes" id="UP001632038"/>
    </source>
</evidence>
<comment type="caution">
    <text evidence="1">The sequence shown here is derived from an EMBL/GenBank/DDBJ whole genome shotgun (WGS) entry which is preliminary data.</text>
</comment>
<organism evidence="1 2">
    <name type="scientific">Castilleja foliolosa</name>
    <dbReference type="NCBI Taxonomy" id="1961234"/>
    <lineage>
        <taxon>Eukaryota</taxon>
        <taxon>Viridiplantae</taxon>
        <taxon>Streptophyta</taxon>
        <taxon>Embryophyta</taxon>
        <taxon>Tracheophyta</taxon>
        <taxon>Spermatophyta</taxon>
        <taxon>Magnoliopsida</taxon>
        <taxon>eudicotyledons</taxon>
        <taxon>Gunneridae</taxon>
        <taxon>Pentapetalae</taxon>
        <taxon>asterids</taxon>
        <taxon>lamiids</taxon>
        <taxon>Lamiales</taxon>
        <taxon>Orobanchaceae</taxon>
        <taxon>Pedicularideae</taxon>
        <taxon>Castillejinae</taxon>
        <taxon>Castilleja</taxon>
    </lineage>
</organism>
<sequence>MLLYKHKKATLHEASNREAKVSQNVVTKNAKHLSTPFKDLSNF</sequence>
<protein>
    <submittedName>
        <fullName evidence="1">Uncharacterized protein</fullName>
    </submittedName>
</protein>
<reference evidence="2" key="1">
    <citation type="journal article" date="2024" name="IScience">
        <title>Strigolactones Initiate the Formation of Haustorium-like Structures in Castilleja.</title>
        <authorList>
            <person name="Buerger M."/>
            <person name="Peterson D."/>
            <person name="Chory J."/>
        </authorList>
    </citation>
    <scope>NUCLEOTIDE SEQUENCE [LARGE SCALE GENOMIC DNA]</scope>
</reference>
<accession>A0ABD3EGQ3</accession>
<proteinExistence type="predicted"/>
<evidence type="ECO:0000313" key="1">
    <source>
        <dbReference type="EMBL" id="KAL3652359.1"/>
    </source>
</evidence>